<dbReference type="EMBL" id="CP048409">
    <property type="protein sequence ID" value="QIA07896.1"/>
    <property type="molecule type" value="Genomic_DNA"/>
</dbReference>
<dbReference type="KEGG" id="drc:G0Q07_09225"/>
<reference evidence="1 2" key="1">
    <citation type="submission" date="2020-02" db="EMBL/GenBank/DDBJ databases">
        <title>Genome sequencing for Draconibacterium sp. strain M1.</title>
        <authorList>
            <person name="Park S.-J."/>
        </authorList>
    </citation>
    <scope>NUCLEOTIDE SEQUENCE [LARGE SCALE GENOMIC DNA]</scope>
    <source>
        <strain evidence="1 2">M1</strain>
    </source>
</reference>
<dbReference type="RefSeq" id="WP_163345817.1">
    <property type="nucleotide sequence ID" value="NZ_CP048409.1"/>
</dbReference>
<protein>
    <submittedName>
        <fullName evidence="1">Phosphoribosyl-AMP cyclohydrolase</fullName>
    </submittedName>
</protein>
<dbReference type="AlphaFoldDB" id="A0A6C0RD33"/>
<keyword evidence="1" id="KW-0378">Hydrolase</keyword>
<dbReference type="Gene3D" id="3.10.450.50">
    <property type="match status" value="1"/>
</dbReference>
<dbReference type="Proteomes" id="UP000474630">
    <property type="component" value="Chromosome"/>
</dbReference>
<evidence type="ECO:0000313" key="2">
    <source>
        <dbReference type="Proteomes" id="UP000474630"/>
    </source>
</evidence>
<proteinExistence type="predicted"/>
<organism evidence="1 2">
    <name type="scientific">Draconibacterium halophilum</name>
    <dbReference type="NCBI Taxonomy" id="2706887"/>
    <lineage>
        <taxon>Bacteria</taxon>
        <taxon>Pseudomonadati</taxon>
        <taxon>Bacteroidota</taxon>
        <taxon>Bacteroidia</taxon>
        <taxon>Marinilabiliales</taxon>
        <taxon>Prolixibacteraceae</taxon>
        <taxon>Draconibacterium</taxon>
    </lineage>
</organism>
<dbReference type="InterPro" id="IPR016878">
    <property type="entry name" value="MICAH-like"/>
</dbReference>
<dbReference type="PIRSF" id="PIRSF028288">
    <property type="entry name" value="UCP028288"/>
    <property type="match status" value="1"/>
</dbReference>
<keyword evidence="2" id="KW-1185">Reference proteome</keyword>
<evidence type="ECO:0000313" key="1">
    <source>
        <dbReference type="EMBL" id="QIA07896.1"/>
    </source>
</evidence>
<gene>
    <name evidence="1" type="ORF">G0Q07_09225</name>
</gene>
<dbReference type="GO" id="GO:0016787">
    <property type="term" value="F:hydrolase activity"/>
    <property type="evidence" value="ECO:0007669"/>
    <property type="project" value="UniProtKB-KW"/>
</dbReference>
<sequence length="157" mass="18087">MNEQFSKEDILQRQYDWGNGIIHIGKIFTEKGDYVKAAKEHIADLYGYGESKVLFKPTKATDPQFRANKEEALSYFVGENDKFPEDQGFALQPWEKVRFEVHGFIANINQAIIMGNYFFIDANGTETKVEYTMGFFRATDGSLKLNLHHSSFPFQPE</sequence>
<name>A0A6C0RD33_9BACT</name>
<accession>A0A6C0RD33</accession>